<dbReference type="EMBL" id="MCAQ01000012">
    <property type="protein sequence ID" value="RKF36904.1"/>
    <property type="molecule type" value="Genomic_DNA"/>
</dbReference>
<dbReference type="InterPro" id="IPR011006">
    <property type="entry name" value="CheY-like_superfamily"/>
</dbReference>
<dbReference type="Pfam" id="PF00072">
    <property type="entry name" value="Response_reg"/>
    <property type="match status" value="1"/>
</dbReference>
<keyword evidence="1 2" id="KW-0597">Phosphoprotein</keyword>
<dbReference type="InterPro" id="IPR050595">
    <property type="entry name" value="Bact_response_regulator"/>
</dbReference>
<organism evidence="4 5">
    <name type="scientific">Sphingobacterium siyangense</name>
    <dbReference type="NCBI Taxonomy" id="459529"/>
    <lineage>
        <taxon>Bacteria</taxon>
        <taxon>Pseudomonadati</taxon>
        <taxon>Bacteroidota</taxon>
        <taxon>Sphingobacteriia</taxon>
        <taxon>Sphingobacteriales</taxon>
        <taxon>Sphingobacteriaceae</taxon>
        <taxon>Sphingobacterium</taxon>
    </lineage>
</organism>
<dbReference type="InterPro" id="IPR001789">
    <property type="entry name" value="Sig_transdc_resp-reg_receiver"/>
</dbReference>
<name>A0A420FVK1_9SPHI</name>
<accession>A0A420FVK1</accession>
<dbReference type="GO" id="GO:0000160">
    <property type="term" value="P:phosphorelay signal transduction system"/>
    <property type="evidence" value="ECO:0007669"/>
    <property type="project" value="InterPro"/>
</dbReference>
<comment type="caution">
    <text evidence="4">The sequence shown here is derived from an EMBL/GenBank/DDBJ whole genome shotgun (WGS) entry which is preliminary data.</text>
</comment>
<evidence type="ECO:0000313" key="4">
    <source>
        <dbReference type="EMBL" id="RKF36904.1"/>
    </source>
</evidence>
<keyword evidence="5" id="KW-1185">Reference proteome</keyword>
<dbReference type="Gene3D" id="3.40.50.2300">
    <property type="match status" value="1"/>
</dbReference>
<sequence length="138" mass="15742">MATEIGRKIKIAFVDDSLVQRTLMKIVLVNNETFDLRFNCSNGLELLKKLESTAELPDVCLADLNMPIMDGHEAALHIRDRFPSIKVFGYTTTDNVTELERFKANGALFIFSKTNLRMTLDEIKYWLDDDIRSPLSKG</sequence>
<evidence type="ECO:0000256" key="2">
    <source>
        <dbReference type="PROSITE-ProRule" id="PRU00169"/>
    </source>
</evidence>
<dbReference type="SUPFAM" id="SSF52172">
    <property type="entry name" value="CheY-like"/>
    <property type="match status" value="1"/>
</dbReference>
<feature type="modified residue" description="4-aspartylphosphate" evidence="2">
    <location>
        <position position="63"/>
    </location>
</feature>
<evidence type="ECO:0000313" key="5">
    <source>
        <dbReference type="Proteomes" id="UP000286402"/>
    </source>
</evidence>
<dbReference type="PANTHER" id="PTHR44591:SF3">
    <property type="entry name" value="RESPONSE REGULATORY DOMAIN-CONTAINING PROTEIN"/>
    <property type="match status" value="1"/>
</dbReference>
<proteinExistence type="predicted"/>
<dbReference type="PANTHER" id="PTHR44591">
    <property type="entry name" value="STRESS RESPONSE REGULATOR PROTEIN 1"/>
    <property type="match status" value="1"/>
</dbReference>
<dbReference type="AlphaFoldDB" id="A0A420FVK1"/>
<dbReference type="RefSeq" id="WP_075992930.1">
    <property type="nucleotide sequence ID" value="NZ_DAIRPU010000007.1"/>
</dbReference>
<protein>
    <recommendedName>
        <fullName evidence="3">Response regulatory domain-containing protein</fullName>
    </recommendedName>
</protein>
<evidence type="ECO:0000259" key="3">
    <source>
        <dbReference type="PROSITE" id="PS50110"/>
    </source>
</evidence>
<dbReference type="PROSITE" id="PS50110">
    <property type="entry name" value="RESPONSE_REGULATORY"/>
    <property type="match status" value="1"/>
</dbReference>
<dbReference type="Proteomes" id="UP000286402">
    <property type="component" value="Unassembled WGS sequence"/>
</dbReference>
<feature type="domain" description="Response regulatory" evidence="3">
    <location>
        <begin position="10"/>
        <end position="128"/>
    </location>
</feature>
<gene>
    <name evidence="4" type="ORF">BCY89_04345</name>
</gene>
<evidence type="ECO:0000256" key="1">
    <source>
        <dbReference type="ARBA" id="ARBA00022553"/>
    </source>
</evidence>
<reference evidence="4 5" key="1">
    <citation type="submission" date="2016-07" db="EMBL/GenBank/DDBJ databases">
        <title>Genome analysis of Sphingobacterium siyangense T12B17.</title>
        <authorList>
            <person name="Xu D."/>
            <person name="Su Y."/>
            <person name="Zheng S."/>
        </authorList>
    </citation>
    <scope>NUCLEOTIDE SEQUENCE [LARGE SCALE GENOMIC DNA]</scope>
    <source>
        <strain evidence="4 5">T12B17</strain>
    </source>
</reference>
<dbReference type="SMART" id="SM00448">
    <property type="entry name" value="REC"/>
    <property type="match status" value="1"/>
</dbReference>